<organism evidence="1 2">
    <name type="scientific">Sphagnum troendelagicum</name>
    <dbReference type="NCBI Taxonomy" id="128251"/>
    <lineage>
        <taxon>Eukaryota</taxon>
        <taxon>Viridiplantae</taxon>
        <taxon>Streptophyta</taxon>
        <taxon>Embryophyta</taxon>
        <taxon>Bryophyta</taxon>
        <taxon>Sphagnophytina</taxon>
        <taxon>Sphagnopsida</taxon>
        <taxon>Sphagnales</taxon>
        <taxon>Sphagnaceae</taxon>
        <taxon>Sphagnum</taxon>
    </lineage>
</organism>
<evidence type="ECO:0000313" key="1">
    <source>
        <dbReference type="EMBL" id="CAK9201064.1"/>
    </source>
</evidence>
<name>A0ABP0TNF5_9BRYO</name>
<gene>
    <name evidence="1" type="ORF">CSSPTR1EN2_LOCUS5720</name>
</gene>
<reference evidence="1" key="1">
    <citation type="submission" date="2024-02" db="EMBL/GenBank/DDBJ databases">
        <authorList>
            <consortium name="ELIXIR-Norway"/>
            <consortium name="Elixir Norway"/>
        </authorList>
    </citation>
    <scope>NUCLEOTIDE SEQUENCE</scope>
</reference>
<dbReference type="EMBL" id="OZ019905">
    <property type="protein sequence ID" value="CAK9201064.1"/>
    <property type="molecule type" value="Genomic_DNA"/>
</dbReference>
<dbReference type="Proteomes" id="UP001497512">
    <property type="component" value="Chromosome 13"/>
</dbReference>
<keyword evidence="2" id="KW-1185">Reference proteome</keyword>
<evidence type="ECO:0000313" key="2">
    <source>
        <dbReference type="Proteomes" id="UP001497512"/>
    </source>
</evidence>
<accession>A0ABP0TNF5</accession>
<sequence length="273" mass="30511">MSHVKTIEHEFWATSINSLEATVVGVAPMVSGWQCTSQVIVCMCYWTLKEQGGLGEGGQKPIDWAPIDTKRIVLKLNLIKEHLSSAILSGCLAGVDVGKELVNLYSQKKVVPDANELIQVDNYNFEISDTSLHLAPQDTQTELAKKTTSTFNGQRMGFEFVSVSEQTPVRKMCNIPNSEFKEHHEGAHSHSQTENVQHNCELPMGHLGPHQTTHGNMRGVHFVYESEILTFVSASSYKWGESGAVEMCAMIAGHWVQVIFIYYHVIMTNQYLK</sequence>
<proteinExistence type="predicted"/>
<protein>
    <submittedName>
        <fullName evidence="1">Uncharacterized protein</fullName>
    </submittedName>
</protein>